<dbReference type="OrthoDB" id="8904098at2759"/>
<evidence type="ECO:0000256" key="1">
    <source>
        <dbReference type="ARBA" id="ARBA00004141"/>
    </source>
</evidence>
<keyword evidence="10" id="KW-1185">Reference proteome</keyword>
<dbReference type="Gene3D" id="1.20.1250.20">
    <property type="entry name" value="MFS general substrate transporter like domains"/>
    <property type="match status" value="1"/>
</dbReference>
<reference evidence="8" key="4">
    <citation type="journal article" date="2018" name="Nat. Plants">
        <title>Whole-genome landscape of Medicago truncatula symbiotic genes.</title>
        <authorList>
            <person name="Pecrix Y."/>
            <person name="Gamas P."/>
            <person name="Carrere S."/>
        </authorList>
    </citation>
    <scope>NUCLEOTIDE SEQUENCE</scope>
    <source>
        <tissue evidence="8">Leaves</tissue>
    </source>
</reference>
<dbReference type="Pfam" id="PF00854">
    <property type="entry name" value="PTR2"/>
    <property type="match status" value="1"/>
</dbReference>
<comment type="subcellular location">
    <subcellularLocation>
        <location evidence="1">Membrane</location>
        <topology evidence="1">Multi-pass membrane protein</topology>
    </subcellularLocation>
</comment>
<reference evidence="7 10" key="1">
    <citation type="journal article" date="2011" name="Nature">
        <title>The Medicago genome provides insight into the evolution of rhizobial symbioses.</title>
        <authorList>
            <person name="Young N.D."/>
            <person name="Debelle F."/>
            <person name="Oldroyd G.E."/>
            <person name="Geurts R."/>
            <person name="Cannon S.B."/>
            <person name="Udvardi M.K."/>
            <person name="Benedito V.A."/>
            <person name="Mayer K.F."/>
            <person name="Gouzy J."/>
            <person name="Schoof H."/>
            <person name="Van de Peer Y."/>
            <person name="Proost S."/>
            <person name="Cook D.R."/>
            <person name="Meyers B.C."/>
            <person name="Spannagl M."/>
            <person name="Cheung F."/>
            <person name="De Mita S."/>
            <person name="Krishnakumar V."/>
            <person name="Gundlach H."/>
            <person name="Zhou S."/>
            <person name="Mudge J."/>
            <person name="Bharti A.K."/>
            <person name="Murray J.D."/>
            <person name="Naoumkina M.A."/>
            <person name="Rosen B."/>
            <person name="Silverstein K.A."/>
            <person name="Tang H."/>
            <person name="Rombauts S."/>
            <person name="Zhao P.X."/>
            <person name="Zhou P."/>
            <person name="Barbe V."/>
            <person name="Bardou P."/>
            <person name="Bechner M."/>
            <person name="Bellec A."/>
            <person name="Berger A."/>
            <person name="Berges H."/>
            <person name="Bidwell S."/>
            <person name="Bisseling T."/>
            <person name="Choisne N."/>
            <person name="Couloux A."/>
            <person name="Denny R."/>
            <person name="Deshpande S."/>
            <person name="Dai X."/>
            <person name="Doyle J.J."/>
            <person name="Dudez A.M."/>
            <person name="Farmer A.D."/>
            <person name="Fouteau S."/>
            <person name="Franken C."/>
            <person name="Gibelin C."/>
            <person name="Gish J."/>
            <person name="Goldstein S."/>
            <person name="Gonzalez A.J."/>
            <person name="Green P.J."/>
            <person name="Hallab A."/>
            <person name="Hartog M."/>
            <person name="Hua A."/>
            <person name="Humphray S.J."/>
            <person name="Jeong D.H."/>
            <person name="Jing Y."/>
            <person name="Jocker A."/>
            <person name="Kenton S.M."/>
            <person name="Kim D.J."/>
            <person name="Klee K."/>
            <person name="Lai H."/>
            <person name="Lang C."/>
            <person name="Lin S."/>
            <person name="Macmil S.L."/>
            <person name="Magdelenat G."/>
            <person name="Matthews L."/>
            <person name="McCorrison J."/>
            <person name="Monaghan E.L."/>
            <person name="Mun J.H."/>
            <person name="Najar F.Z."/>
            <person name="Nicholson C."/>
            <person name="Noirot C."/>
            <person name="O'Bleness M."/>
            <person name="Paule C.R."/>
            <person name="Poulain J."/>
            <person name="Prion F."/>
            <person name="Qin B."/>
            <person name="Qu C."/>
            <person name="Retzel E.F."/>
            <person name="Riddle C."/>
            <person name="Sallet E."/>
            <person name="Samain S."/>
            <person name="Samson N."/>
            <person name="Sanders I."/>
            <person name="Saurat O."/>
            <person name="Scarpelli C."/>
            <person name="Schiex T."/>
            <person name="Segurens B."/>
            <person name="Severin A.J."/>
            <person name="Sherrier D.J."/>
            <person name="Shi R."/>
            <person name="Sims S."/>
            <person name="Singer S.R."/>
            <person name="Sinharoy S."/>
            <person name="Sterck L."/>
            <person name="Viollet A."/>
            <person name="Wang B.B."/>
            <person name="Wang K."/>
            <person name="Wang M."/>
            <person name="Wang X."/>
            <person name="Warfsmann J."/>
            <person name="Weissenbach J."/>
            <person name="White D.D."/>
            <person name="White J.D."/>
            <person name="Wiley G.B."/>
            <person name="Wincker P."/>
            <person name="Xing Y."/>
            <person name="Yang L."/>
            <person name="Yao Z."/>
            <person name="Ying F."/>
            <person name="Zhai J."/>
            <person name="Zhou L."/>
            <person name="Zuber A."/>
            <person name="Denarie J."/>
            <person name="Dixon R.A."/>
            <person name="May G.D."/>
            <person name="Schwartz D.C."/>
            <person name="Rogers J."/>
            <person name="Quetier F."/>
            <person name="Town C.D."/>
            <person name="Roe B.A."/>
        </authorList>
    </citation>
    <scope>NUCLEOTIDE SEQUENCE [LARGE SCALE GENOMIC DNA]</scope>
    <source>
        <strain evidence="7">A17</strain>
        <strain evidence="9 10">cv. Jemalong A17</strain>
    </source>
</reference>
<sequence length="603" mass="67657">MEAIEEKGPLEEDYTQDGTVDLQGRPVLRSKTGTWKACSFLVGYELFERMAYYGISSNLVVYLTKKLHQGTVESSNNISNWGGSVWLMPLAGAYVADAYLGRYWTFVIASCIYLMGMCLLTLSVSLPSLKPPECDIGVVAFENCPKASPLQKGIFFLALYIIVLGTGGTKPNISTMGADQFDDFDPKEKSDKLSFFNWWFFSILIGVLFATTFLVYIQDNIGWELGYGLPTIGLAFSILVFLLGTPYYRHKLPPGSPITRMLQVFVAAIRKWKARVPEDKKELHELSMEEYTCNGRTRIDHTSFFSFLDKAAIKTGQKSTWMLCTVTQIEETKQMTKLVPISIFTIIPSTLGMHIFTLFVKQGMTLDNKMGPRFNISPGSLSSITIIFMLIFIAIYDCIFVPMIRLYTKNPRGITILQRIGIGLVLNIITLVIACLVERKRLNVAREKNLLDMHDKIPLTIFILLPQFALSGIADNFVEVAKMEFFYDQAPETMKSLGTACSTASYGLGGFLSTFFLSAVADITQRHGRKGWILDNVNVSHFDYYYAFIAVISLLNFLCFVVVAKFFVYNDVKHNKSGLEMNATSSQENAGLSQSISQPDTKF</sequence>
<evidence type="ECO:0000256" key="6">
    <source>
        <dbReference type="SAM" id="Phobius"/>
    </source>
</evidence>
<dbReference type="InterPro" id="IPR000109">
    <property type="entry name" value="POT_fam"/>
</dbReference>
<feature type="transmembrane region" description="Helical" evidence="6">
    <location>
        <begin position="416"/>
        <end position="437"/>
    </location>
</feature>
<protein>
    <submittedName>
        <fullName evidence="7 8">Peptide transporter</fullName>
    </submittedName>
</protein>
<evidence type="ECO:0000256" key="4">
    <source>
        <dbReference type="ARBA" id="ARBA00022989"/>
    </source>
</evidence>
<reference evidence="7 10" key="2">
    <citation type="journal article" date="2014" name="BMC Genomics">
        <title>An improved genome release (version Mt4.0) for the model legume Medicago truncatula.</title>
        <authorList>
            <person name="Tang H."/>
            <person name="Krishnakumar V."/>
            <person name="Bidwell S."/>
            <person name="Rosen B."/>
            <person name="Chan A."/>
            <person name="Zhou S."/>
            <person name="Gentzbittel L."/>
            <person name="Childs K.L."/>
            <person name="Yandell M."/>
            <person name="Gundlach H."/>
            <person name="Mayer K.F."/>
            <person name="Schwartz D.C."/>
            <person name="Town C.D."/>
        </authorList>
    </citation>
    <scope>GENOME REANNOTATION</scope>
    <source>
        <strain evidence="9 10">cv. Jemalong A17</strain>
    </source>
</reference>
<dbReference type="EnsemblPlants" id="AES81565">
    <property type="protein sequence ID" value="AES81565"/>
    <property type="gene ID" value="MTR_7g098180"/>
</dbReference>
<dbReference type="HOGENOM" id="CLU_009313_4_1_1"/>
<evidence type="ECO:0000256" key="5">
    <source>
        <dbReference type="ARBA" id="ARBA00023136"/>
    </source>
</evidence>
<comment type="similarity">
    <text evidence="2">Belongs to the major facilitator superfamily. Proton-dependent oligopeptide transporter (POT/PTR) (TC 2.A.17) family.</text>
</comment>
<dbReference type="STRING" id="3880.G7KXD1"/>
<feature type="transmembrane region" description="Helical" evidence="6">
    <location>
        <begin position="544"/>
        <end position="568"/>
    </location>
</feature>
<dbReference type="Proteomes" id="UP000265566">
    <property type="component" value="Chromosome 7"/>
</dbReference>
<dbReference type="EMBL" id="CM001223">
    <property type="protein sequence ID" value="AES81565.2"/>
    <property type="molecule type" value="Genomic_DNA"/>
</dbReference>
<keyword evidence="5 6" id="KW-0472">Membrane</keyword>
<feature type="transmembrane region" description="Helical" evidence="6">
    <location>
        <begin position="338"/>
        <end position="360"/>
    </location>
</feature>
<evidence type="ECO:0000313" key="9">
    <source>
        <dbReference type="EnsemblPlants" id="AES81565"/>
    </source>
</evidence>
<evidence type="ECO:0000313" key="8">
    <source>
        <dbReference type="EMBL" id="RHN48252.1"/>
    </source>
</evidence>
<dbReference type="GO" id="GO:0071916">
    <property type="term" value="F:dipeptide transmembrane transporter activity"/>
    <property type="evidence" value="ECO:0007669"/>
    <property type="project" value="InterPro"/>
</dbReference>
<dbReference type="EMBL" id="PSQE01000007">
    <property type="protein sequence ID" value="RHN48252.1"/>
    <property type="molecule type" value="Genomic_DNA"/>
</dbReference>
<evidence type="ECO:0000256" key="2">
    <source>
        <dbReference type="ARBA" id="ARBA00005982"/>
    </source>
</evidence>
<dbReference type="GO" id="GO:0055085">
    <property type="term" value="P:transmembrane transport"/>
    <property type="evidence" value="ECO:0000318"/>
    <property type="project" value="GO_Central"/>
</dbReference>
<evidence type="ECO:0000256" key="3">
    <source>
        <dbReference type="ARBA" id="ARBA00022692"/>
    </source>
</evidence>
<dbReference type="CDD" id="cd17417">
    <property type="entry name" value="MFS_NPF5"/>
    <property type="match status" value="1"/>
</dbReference>
<dbReference type="Proteomes" id="UP000002051">
    <property type="component" value="Unassembled WGS sequence"/>
</dbReference>
<reference evidence="9" key="3">
    <citation type="submission" date="2015-04" db="UniProtKB">
        <authorList>
            <consortium name="EnsemblPlants"/>
        </authorList>
    </citation>
    <scope>IDENTIFICATION</scope>
    <source>
        <strain evidence="9">cv. Jemalong A17</strain>
    </source>
</reference>
<dbReference type="GO" id="GO:0042937">
    <property type="term" value="F:tripeptide transmembrane transporter activity"/>
    <property type="evidence" value="ECO:0007669"/>
    <property type="project" value="InterPro"/>
</dbReference>
<accession>G7KXD1</accession>
<evidence type="ECO:0000313" key="7">
    <source>
        <dbReference type="EMBL" id="AES81565.2"/>
    </source>
</evidence>
<dbReference type="GO" id="GO:0016020">
    <property type="term" value="C:membrane"/>
    <property type="evidence" value="ECO:0000318"/>
    <property type="project" value="GO_Central"/>
</dbReference>
<feature type="transmembrane region" description="Helical" evidence="6">
    <location>
        <begin position="103"/>
        <end position="122"/>
    </location>
</feature>
<feature type="transmembrane region" description="Helical" evidence="6">
    <location>
        <begin position="194"/>
        <end position="217"/>
    </location>
</feature>
<dbReference type="GO" id="GO:0022857">
    <property type="term" value="F:transmembrane transporter activity"/>
    <property type="evidence" value="ECO:0000318"/>
    <property type="project" value="GO_Central"/>
</dbReference>
<dbReference type="SUPFAM" id="SSF103473">
    <property type="entry name" value="MFS general substrate transporter"/>
    <property type="match status" value="1"/>
</dbReference>
<keyword evidence="3 6" id="KW-0812">Transmembrane</keyword>
<evidence type="ECO:0000313" key="10">
    <source>
        <dbReference type="Proteomes" id="UP000002051"/>
    </source>
</evidence>
<feature type="transmembrane region" description="Helical" evidence="6">
    <location>
        <begin position="154"/>
        <end position="173"/>
    </location>
</feature>
<gene>
    <name evidence="9" type="primary">11425214</name>
    <name evidence="7" type="ordered locus">MTR_7g098180</name>
    <name evidence="8" type="ORF">MtrunA17_Chr7g0261791</name>
</gene>
<dbReference type="PANTHER" id="PTHR11654">
    <property type="entry name" value="OLIGOPEPTIDE TRANSPORTER-RELATED"/>
    <property type="match status" value="1"/>
</dbReference>
<name>G7KXD1_MEDTR</name>
<accession>A0A0C3WD64</accession>
<feature type="transmembrane region" description="Helical" evidence="6">
    <location>
        <begin position="499"/>
        <end position="524"/>
    </location>
</feature>
<dbReference type="eggNOG" id="KOG1237">
    <property type="taxonomic scope" value="Eukaryota"/>
</dbReference>
<dbReference type="InterPro" id="IPR044739">
    <property type="entry name" value="NRT1/PTR"/>
</dbReference>
<organism evidence="7 10">
    <name type="scientific">Medicago truncatula</name>
    <name type="common">Barrel medic</name>
    <name type="synonym">Medicago tribuloides</name>
    <dbReference type="NCBI Taxonomy" id="3880"/>
    <lineage>
        <taxon>Eukaryota</taxon>
        <taxon>Viridiplantae</taxon>
        <taxon>Streptophyta</taxon>
        <taxon>Embryophyta</taxon>
        <taxon>Tracheophyta</taxon>
        <taxon>Spermatophyta</taxon>
        <taxon>Magnoliopsida</taxon>
        <taxon>eudicotyledons</taxon>
        <taxon>Gunneridae</taxon>
        <taxon>Pentapetalae</taxon>
        <taxon>rosids</taxon>
        <taxon>fabids</taxon>
        <taxon>Fabales</taxon>
        <taxon>Fabaceae</taxon>
        <taxon>Papilionoideae</taxon>
        <taxon>50 kb inversion clade</taxon>
        <taxon>NPAAA clade</taxon>
        <taxon>Hologalegina</taxon>
        <taxon>IRL clade</taxon>
        <taxon>Trifolieae</taxon>
        <taxon>Medicago</taxon>
    </lineage>
</organism>
<keyword evidence="4 6" id="KW-1133">Transmembrane helix</keyword>
<dbReference type="PaxDb" id="3880-AES81565"/>
<proteinExistence type="inferred from homology"/>
<feature type="transmembrane region" description="Helical" evidence="6">
    <location>
        <begin position="229"/>
        <end position="248"/>
    </location>
</feature>
<dbReference type="Gramene" id="rna42949">
    <property type="protein sequence ID" value="RHN48252.1"/>
    <property type="gene ID" value="gene42949"/>
</dbReference>
<feature type="transmembrane region" description="Helical" evidence="6">
    <location>
        <begin position="457"/>
        <end position="478"/>
    </location>
</feature>
<dbReference type="InterPro" id="IPR036259">
    <property type="entry name" value="MFS_trans_sf"/>
</dbReference>
<feature type="transmembrane region" description="Helical" evidence="6">
    <location>
        <begin position="380"/>
        <end position="404"/>
    </location>
</feature>
<dbReference type="AlphaFoldDB" id="G7KXD1"/>